<gene>
    <name evidence="1" type="ORF">Syun_014628</name>
</gene>
<evidence type="ECO:0000313" key="2">
    <source>
        <dbReference type="Proteomes" id="UP001420932"/>
    </source>
</evidence>
<organism evidence="1 2">
    <name type="scientific">Stephania yunnanensis</name>
    <dbReference type="NCBI Taxonomy" id="152371"/>
    <lineage>
        <taxon>Eukaryota</taxon>
        <taxon>Viridiplantae</taxon>
        <taxon>Streptophyta</taxon>
        <taxon>Embryophyta</taxon>
        <taxon>Tracheophyta</taxon>
        <taxon>Spermatophyta</taxon>
        <taxon>Magnoliopsida</taxon>
        <taxon>Ranunculales</taxon>
        <taxon>Menispermaceae</taxon>
        <taxon>Menispermoideae</taxon>
        <taxon>Cissampelideae</taxon>
        <taxon>Stephania</taxon>
    </lineage>
</organism>
<proteinExistence type="predicted"/>
<evidence type="ECO:0000313" key="1">
    <source>
        <dbReference type="EMBL" id="KAK9135298.1"/>
    </source>
</evidence>
<accession>A0AAP0JJQ1</accession>
<comment type="caution">
    <text evidence="1">The sequence shown here is derived from an EMBL/GenBank/DDBJ whole genome shotgun (WGS) entry which is preliminary data.</text>
</comment>
<name>A0AAP0JJQ1_9MAGN</name>
<keyword evidence="2" id="KW-1185">Reference proteome</keyword>
<dbReference type="EMBL" id="JBBNAF010000006">
    <property type="protein sequence ID" value="KAK9135298.1"/>
    <property type="molecule type" value="Genomic_DNA"/>
</dbReference>
<dbReference type="AlphaFoldDB" id="A0AAP0JJQ1"/>
<sequence length="52" mass="6164">MTALKNKVHLRVRTILARGRPLLEISLLCKNLHDYYIYLFDFQNNKLGCNSR</sequence>
<dbReference type="Proteomes" id="UP001420932">
    <property type="component" value="Unassembled WGS sequence"/>
</dbReference>
<reference evidence="1 2" key="1">
    <citation type="submission" date="2024-01" db="EMBL/GenBank/DDBJ databases">
        <title>Genome assemblies of Stephania.</title>
        <authorList>
            <person name="Yang L."/>
        </authorList>
    </citation>
    <scope>NUCLEOTIDE SEQUENCE [LARGE SCALE GENOMIC DNA]</scope>
    <source>
        <strain evidence="1">YNDBR</strain>
        <tissue evidence="1">Leaf</tissue>
    </source>
</reference>
<protein>
    <submittedName>
        <fullName evidence="1">Uncharacterized protein</fullName>
    </submittedName>
</protein>